<organism evidence="1 2">
    <name type="scientific">Wocania arenilitoris</name>
    <dbReference type="NCBI Taxonomy" id="2044858"/>
    <lineage>
        <taxon>Bacteria</taxon>
        <taxon>Pseudomonadati</taxon>
        <taxon>Bacteroidota</taxon>
        <taxon>Flavobacteriia</taxon>
        <taxon>Flavobacteriales</taxon>
        <taxon>Flavobacteriaceae</taxon>
        <taxon>Wocania</taxon>
    </lineage>
</organism>
<evidence type="ECO:0000313" key="1">
    <source>
        <dbReference type="EMBL" id="MCF7568272.1"/>
    </source>
</evidence>
<dbReference type="Proteomes" id="UP001199795">
    <property type="component" value="Unassembled WGS sequence"/>
</dbReference>
<evidence type="ECO:0000313" key="2">
    <source>
        <dbReference type="Proteomes" id="UP001199795"/>
    </source>
</evidence>
<accession>A0AAE3ENW2</accession>
<protein>
    <submittedName>
        <fullName evidence="1">Uncharacterized protein</fullName>
    </submittedName>
</protein>
<proteinExistence type="predicted"/>
<keyword evidence="2" id="KW-1185">Reference proteome</keyword>
<reference evidence="1" key="1">
    <citation type="submission" date="2022-01" db="EMBL/GenBank/DDBJ databases">
        <title>Draft genome sequence of Sabulilitoribacter arenilitoris KCTC 52401.</title>
        <authorList>
            <person name="Oh J.-S."/>
        </authorList>
    </citation>
    <scope>NUCLEOTIDE SEQUENCE</scope>
    <source>
        <strain evidence="1">HMF6543</strain>
    </source>
</reference>
<comment type="caution">
    <text evidence="1">The sequence shown here is derived from an EMBL/GenBank/DDBJ whole genome shotgun (WGS) entry which is preliminary data.</text>
</comment>
<gene>
    <name evidence="1" type="ORF">L3X37_07835</name>
</gene>
<name>A0AAE3ENW2_9FLAO</name>
<dbReference type="AlphaFoldDB" id="A0AAE3ENW2"/>
<dbReference type="EMBL" id="JAKKDU010000008">
    <property type="protein sequence ID" value="MCF7568272.1"/>
    <property type="molecule type" value="Genomic_DNA"/>
</dbReference>
<dbReference type="RefSeq" id="WP_237239618.1">
    <property type="nucleotide sequence ID" value="NZ_JAKKDU010000008.1"/>
</dbReference>
<sequence>MKDYSTNWIKDEFLTYLFIYCINADYKESKKEIALVKTKTSYAFFDKMHDEFELDSDYASLQKIIGAHNRLGYSSENTEELFNSIKELFLTDGKYDIEERNLLMYLKHLLK</sequence>